<organism evidence="1 2">
    <name type="scientific">Hygrophoropsis aurantiaca</name>
    <dbReference type="NCBI Taxonomy" id="72124"/>
    <lineage>
        <taxon>Eukaryota</taxon>
        <taxon>Fungi</taxon>
        <taxon>Dikarya</taxon>
        <taxon>Basidiomycota</taxon>
        <taxon>Agaricomycotina</taxon>
        <taxon>Agaricomycetes</taxon>
        <taxon>Agaricomycetidae</taxon>
        <taxon>Boletales</taxon>
        <taxon>Coniophorineae</taxon>
        <taxon>Hygrophoropsidaceae</taxon>
        <taxon>Hygrophoropsis</taxon>
    </lineage>
</organism>
<sequence>KPVSAPTKKRGRPPKPRPAPEANVPAAPSTDFCVSIFVTVDLPPRAVKGKTSRGDKMEKRDITMEPALFTHENATWDKFLAFIAGVAKTKPSYLVVSSMGWHWNGKAKKTTLSLSNEVGLQTMVGQILASKSKGAGVIFVTMAKPRKPKTEDVVSVDRKIAPIVEELEHKYPVGICRTHPRIRCFEHAPTKLHFELDANRMKVWALAIEREKTDSNRIPIGSNFFLPKDALPVKTAPVTPNRNNATGFAPDVTTSMGPQTPYQAGHPYGAMLPSPYHGYPAPVPYGYLPQYGHPAPQPPGAFYPGYGPPMAPYFPGYPHAGANQIAHHAAGGYGHAMRNNDAADPGPSVNRRQPLPTHEQSDQDAARNYPPPPGPPPPYVQAANNQFTF</sequence>
<keyword evidence="2" id="KW-1185">Reference proteome</keyword>
<evidence type="ECO:0000313" key="2">
    <source>
        <dbReference type="Proteomes" id="UP000790377"/>
    </source>
</evidence>
<reference evidence="1" key="1">
    <citation type="journal article" date="2021" name="New Phytol.">
        <title>Evolutionary innovations through gain and loss of genes in the ectomycorrhizal Boletales.</title>
        <authorList>
            <person name="Wu G."/>
            <person name="Miyauchi S."/>
            <person name="Morin E."/>
            <person name="Kuo A."/>
            <person name="Drula E."/>
            <person name="Varga T."/>
            <person name="Kohler A."/>
            <person name="Feng B."/>
            <person name="Cao Y."/>
            <person name="Lipzen A."/>
            <person name="Daum C."/>
            <person name="Hundley H."/>
            <person name="Pangilinan J."/>
            <person name="Johnson J."/>
            <person name="Barry K."/>
            <person name="LaButti K."/>
            <person name="Ng V."/>
            <person name="Ahrendt S."/>
            <person name="Min B."/>
            <person name="Choi I.G."/>
            <person name="Park H."/>
            <person name="Plett J.M."/>
            <person name="Magnuson J."/>
            <person name="Spatafora J.W."/>
            <person name="Nagy L.G."/>
            <person name="Henrissat B."/>
            <person name="Grigoriev I.V."/>
            <person name="Yang Z.L."/>
            <person name="Xu J."/>
            <person name="Martin F.M."/>
        </authorList>
    </citation>
    <scope>NUCLEOTIDE SEQUENCE</scope>
    <source>
        <strain evidence="1">ATCC 28755</strain>
    </source>
</reference>
<evidence type="ECO:0000313" key="1">
    <source>
        <dbReference type="EMBL" id="KAH7903115.1"/>
    </source>
</evidence>
<comment type="caution">
    <text evidence="1">The sequence shown here is derived from an EMBL/GenBank/DDBJ whole genome shotgun (WGS) entry which is preliminary data.</text>
</comment>
<name>A0ACB7ZPH7_9AGAM</name>
<dbReference type="Proteomes" id="UP000790377">
    <property type="component" value="Unassembled WGS sequence"/>
</dbReference>
<protein>
    <submittedName>
        <fullName evidence="1">Uncharacterized protein</fullName>
    </submittedName>
</protein>
<proteinExistence type="predicted"/>
<feature type="non-terminal residue" evidence="1">
    <location>
        <position position="1"/>
    </location>
</feature>
<dbReference type="EMBL" id="MU269206">
    <property type="protein sequence ID" value="KAH7903115.1"/>
    <property type="molecule type" value="Genomic_DNA"/>
</dbReference>
<accession>A0ACB7ZPH7</accession>
<gene>
    <name evidence="1" type="ORF">BJ138DRAFT_1021132</name>
</gene>